<proteinExistence type="predicted"/>
<gene>
    <name evidence="1" type="ORF">A4U43_C10F11510</name>
</gene>
<protein>
    <submittedName>
        <fullName evidence="1">Uncharacterized protein</fullName>
    </submittedName>
</protein>
<reference evidence="2" key="1">
    <citation type="journal article" date="2017" name="Nat. Commun.">
        <title>The asparagus genome sheds light on the origin and evolution of a young Y chromosome.</title>
        <authorList>
            <person name="Harkess A."/>
            <person name="Zhou J."/>
            <person name="Xu C."/>
            <person name="Bowers J.E."/>
            <person name="Van der Hulst R."/>
            <person name="Ayyampalayam S."/>
            <person name="Mercati F."/>
            <person name="Riccardi P."/>
            <person name="McKain M.R."/>
            <person name="Kakrana A."/>
            <person name="Tang H."/>
            <person name="Ray J."/>
            <person name="Groenendijk J."/>
            <person name="Arikit S."/>
            <person name="Mathioni S.M."/>
            <person name="Nakano M."/>
            <person name="Shan H."/>
            <person name="Telgmann-Rauber A."/>
            <person name="Kanno A."/>
            <person name="Yue Z."/>
            <person name="Chen H."/>
            <person name="Li W."/>
            <person name="Chen Y."/>
            <person name="Xu X."/>
            <person name="Zhang Y."/>
            <person name="Luo S."/>
            <person name="Chen H."/>
            <person name="Gao J."/>
            <person name="Mao Z."/>
            <person name="Pires J.C."/>
            <person name="Luo M."/>
            <person name="Kudrna D."/>
            <person name="Wing R.A."/>
            <person name="Meyers B.C."/>
            <person name="Yi K."/>
            <person name="Kong H."/>
            <person name="Lavrijsen P."/>
            <person name="Sunseri F."/>
            <person name="Falavigna A."/>
            <person name="Ye Y."/>
            <person name="Leebens-Mack J.H."/>
            <person name="Chen G."/>
        </authorList>
    </citation>
    <scope>NUCLEOTIDE SEQUENCE [LARGE SCALE GENOMIC DNA]</scope>
    <source>
        <strain evidence="2">cv. DH0086</strain>
    </source>
</reference>
<name>A0A5P1E6P1_ASPOF</name>
<evidence type="ECO:0000313" key="1">
    <source>
        <dbReference type="EMBL" id="ONK56676.1"/>
    </source>
</evidence>
<dbReference type="EMBL" id="CM007390">
    <property type="protein sequence ID" value="ONK56676.1"/>
    <property type="molecule type" value="Genomic_DNA"/>
</dbReference>
<keyword evidence="2" id="KW-1185">Reference proteome</keyword>
<accession>A0A5P1E6P1</accession>
<sequence length="120" mass="13047">MQSWGWGWWRGGGGERVRFREISRWSTERWHRSAGGVMAVSTDGTELSSTEEEGARWARSHGGCHAEVGLRLGKEEEEGERVRLGDCGGTTEGASGEFVAKIVERGEGLRIVGSRGIEGG</sequence>
<dbReference type="Gramene" id="ONK56676">
    <property type="protein sequence ID" value="ONK56676"/>
    <property type="gene ID" value="A4U43_C10F11510"/>
</dbReference>
<evidence type="ECO:0000313" key="2">
    <source>
        <dbReference type="Proteomes" id="UP000243459"/>
    </source>
</evidence>
<organism evidence="1 2">
    <name type="scientific">Asparagus officinalis</name>
    <name type="common">Garden asparagus</name>
    <dbReference type="NCBI Taxonomy" id="4686"/>
    <lineage>
        <taxon>Eukaryota</taxon>
        <taxon>Viridiplantae</taxon>
        <taxon>Streptophyta</taxon>
        <taxon>Embryophyta</taxon>
        <taxon>Tracheophyta</taxon>
        <taxon>Spermatophyta</taxon>
        <taxon>Magnoliopsida</taxon>
        <taxon>Liliopsida</taxon>
        <taxon>Asparagales</taxon>
        <taxon>Asparagaceae</taxon>
        <taxon>Asparagoideae</taxon>
        <taxon>Asparagus</taxon>
    </lineage>
</organism>
<dbReference type="Proteomes" id="UP000243459">
    <property type="component" value="Chromosome 10"/>
</dbReference>
<dbReference type="AlphaFoldDB" id="A0A5P1E6P1"/>